<feature type="transmembrane region" description="Helical" evidence="1">
    <location>
        <begin position="349"/>
        <end position="373"/>
    </location>
</feature>
<feature type="transmembrane region" description="Helical" evidence="1">
    <location>
        <begin position="49"/>
        <end position="73"/>
    </location>
</feature>
<dbReference type="AlphaFoldDB" id="C5FI37"/>
<dbReference type="GeneID" id="9228953"/>
<organism evidence="3 4">
    <name type="scientific">Arthroderma otae (strain ATCC MYA-4605 / CBS 113480)</name>
    <name type="common">Microsporum canis</name>
    <dbReference type="NCBI Taxonomy" id="554155"/>
    <lineage>
        <taxon>Eukaryota</taxon>
        <taxon>Fungi</taxon>
        <taxon>Dikarya</taxon>
        <taxon>Ascomycota</taxon>
        <taxon>Pezizomycotina</taxon>
        <taxon>Eurotiomycetes</taxon>
        <taxon>Eurotiomycetidae</taxon>
        <taxon>Onygenales</taxon>
        <taxon>Arthrodermataceae</taxon>
        <taxon>Microsporum</taxon>
    </lineage>
</organism>
<dbReference type="eggNOG" id="ENOG502RYAY">
    <property type="taxonomic scope" value="Eukaryota"/>
</dbReference>
<dbReference type="EMBL" id="DS995702">
    <property type="protein sequence ID" value="EEQ29017.1"/>
    <property type="molecule type" value="Genomic_DNA"/>
</dbReference>
<sequence length="708" mass="79498">MAEMYNSSLCSTRDIKKSTFYMRLARALGLEKDDDNERKCKRWLKGWRITLFMASCTGILVLSFNLGFLLWALPRHNLRNGRGVLYDGDCDRVHGLSIGLHLVINIFSTLLLSSSNYTMQCLSAPTRVDIDQAHKKLKWLDVGISSVRNFRQISWNRSALWAILVFSSLPLHLMYNSTVFATTSSNSSYVFLGDESYGLLDLEDLMLIPSSLSHTKDYYETHKKAVDSSFIQLHDMAQNRKLEKLDNTACINAYTKTYQNSYVNLLLVTEIPQNKSQYMFVDYQDVYKPVRGSPYIWICLETLGKDVIDCNSYVSTTTSQAISSNWTILSYPVKYCLAEVAQPHCKLQYSLSLIVVVMIFIMVKVATICYVAFTIDTPILTTGDAITSFIKNPDKTMRGKCLLSRGDVDELSSAYNPFWVHQSRWQFARKPKQWYSAVPAGRWCFGVISYCISITICAVLLGYGLSKMSDRSGIWTIGLQALDFRTLISADFWPTSLISNALIANLPQLIYSVIYFAYNGILTNMTMSAEWSQYAIQRKGVRVSFAPRMSQRSKYFLSLPCRYAIPLMAASSILHWLISQSLFLVGVEAYDQNFQRDPSSDVYVCGYSPVAIICCIAVGTAMISCLIGLGCKRFKSGIPVAGSCSLAITAACLPDPKVFDNEEWAGSPPDMECLPLQWGVLPSNEESIGHCTFSSDTVSMPVDGGIYH</sequence>
<dbReference type="RefSeq" id="XP_002848902.1">
    <property type="nucleotide sequence ID" value="XM_002848856.1"/>
</dbReference>
<evidence type="ECO:0000313" key="4">
    <source>
        <dbReference type="Proteomes" id="UP000002035"/>
    </source>
</evidence>
<dbReference type="OMA" id="TSANSYW"/>
<protein>
    <recommendedName>
        <fullName evidence="2">DUF6536 domain-containing protein</fullName>
    </recommendedName>
</protein>
<proteinExistence type="predicted"/>
<dbReference type="Proteomes" id="UP000002035">
    <property type="component" value="Unassembled WGS sequence"/>
</dbReference>
<keyword evidence="1" id="KW-0472">Membrane</keyword>
<keyword evidence="1" id="KW-1133">Transmembrane helix</keyword>
<evidence type="ECO:0000256" key="1">
    <source>
        <dbReference type="SAM" id="Phobius"/>
    </source>
</evidence>
<feature type="transmembrane region" description="Helical" evidence="1">
    <location>
        <begin position="607"/>
        <end position="629"/>
    </location>
</feature>
<feature type="transmembrane region" description="Helical" evidence="1">
    <location>
        <begin position="563"/>
        <end position="587"/>
    </location>
</feature>
<dbReference type="Pfam" id="PF20163">
    <property type="entry name" value="DUF6536"/>
    <property type="match status" value="1"/>
</dbReference>
<dbReference type="VEuPathDB" id="FungiDB:MCYG_01836"/>
<evidence type="ECO:0000259" key="2">
    <source>
        <dbReference type="Pfam" id="PF20163"/>
    </source>
</evidence>
<accession>C5FI37</accession>
<keyword evidence="1" id="KW-0812">Transmembrane</keyword>
<feature type="transmembrane region" description="Helical" evidence="1">
    <location>
        <begin position="497"/>
        <end position="518"/>
    </location>
</feature>
<dbReference type="HOGENOM" id="CLU_010112_0_0_1"/>
<feature type="domain" description="DUF6536" evidence="2">
    <location>
        <begin position="47"/>
        <end position="196"/>
    </location>
</feature>
<dbReference type="PANTHER" id="PTHR35395:SF1">
    <property type="entry name" value="DUF6536 DOMAIN-CONTAINING PROTEIN"/>
    <property type="match status" value="1"/>
</dbReference>
<dbReference type="InterPro" id="IPR046623">
    <property type="entry name" value="DUF6536"/>
</dbReference>
<reference evidence="4" key="1">
    <citation type="journal article" date="2012" name="MBio">
        <title>Comparative genome analysis of Trichophyton rubrum and related dermatophytes reveals candidate genes involved in infection.</title>
        <authorList>
            <person name="Martinez D.A."/>
            <person name="Oliver B.G."/>
            <person name="Graeser Y."/>
            <person name="Goldberg J.M."/>
            <person name="Li W."/>
            <person name="Martinez-Rossi N.M."/>
            <person name="Monod M."/>
            <person name="Shelest E."/>
            <person name="Barton R.C."/>
            <person name="Birch E."/>
            <person name="Brakhage A.A."/>
            <person name="Chen Z."/>
            <person name="Gurr S.J."/>
            <person name="Heiman D."/>
            <person name="Heitman J."/>
            <person name="Kosti I."/>
            <person name="Rossi A."/>
            <person name="Saif S."/>
            <person name="Samalova M."/>
            <person name="Saunders C.W."/>
            <person name="Shea T."/>
            <person name="Summerbell R.C."/>
            <person name="Xu J."/>
            <person name="Young S."/>
            <person name="Zeng Q."/>
            <person name="Birren B.W."/>
            <person name="Cuomo C.A."/>
            <person name="White T.C."/>
        </authorList>
    </citation>
    <scope>NUCLEOTIDE SEQUENCE [LARGE SCALE GENOMIC DNA]</scope>
    <source>
        <strain evidence="4">ATCC MYA-4605 / CBS 113480</strain>
    </source>
</reference>
<feature type="transmembrane region" description="Helical" evidence="1">
    <location>
        <begin position="158"/>
        <end position="175"/>
    </location>
</feature>
<dbReference type="OrthoDB" id="5429634at2759"/>
<gene>
    <name evidence="3" type="ORF">MCYG_01836</name>
</gene>
<keyword evidence="4" id="KW-1185">Reference proteome</keyword>
<name>C5FI37_ARTOC</name>
<dbReference type="PANTHER" id="PTHR35395">
    <property type="entry name" value="DUF6536 DOMAIN-CONTAINING PROTEIN"/>
    <property type="match status" value="1"/>
</dbReference>
<dbReference type="STRING" id="554155.C5FI37"/>
<evidence type="ECO:0000313" key="3">
    <source>
        <dbReference type="EMBL" id="EEQ29017.1"/>
    </source>
</evidence>
<feature type="transmembrane region" description="Helical" evidence="1">
    <location>
        <begin position="443"/>
        <end position="465"/>
    </location>
</feature>
<feature type="transmembrane region" description="Helical" evidence="1">
    <location>
        <begin position="93"/>
        <end position="112"/>
    </location>
</feature>